<protein>
    <submittedName>
        <fullName evidence="1">YbbR-like domain-containing protein</fullName>
    </submittedName>
</protein>
<dbReference type="PANTHER" id="PTHR37804:SF1">
    <property type="entry name" value="CDAA REGULATORY PROTEIN CDAR"/>
    <property type="match status" value="1"/>
</dbReference>
<dbReference type="InterPro" id="IPR053154">
    <property type="entry name" value="c-di-AMP_regulator"/>
</dbReference>
<organism evidence="1 2">
    <name type="scientific">Metabacillus arenae</name>
    <dbReference type="NCBI Taxonomy" id="2771434"/>
    <lineage>
        <taxon>Bacteria</taxon>
        <taxon>Bacillati</taxon>
        <taxon>Bacillota</taxon>
        <taxon>Bacilli</taxon>
        <taxon>Bacillales</taxon>
        <taxon>Bacillaceae</taxon>
        <taxon>Metabacillus</taxon>
    </lineage>
</organism>
<comment type="caution">
    <text evidence="1">The sequence shown here is derived from an EMBL/GenBank/DDBJ whole genome shotgun (WGS) entry which is preliminary data.</text>
</comment>
<dbReference type="EMBL" id="JACXAI010000031">
    <property type="protein sequence ID" value="MBD1382464.1"/>
    <property type="molecule type" value="Genomic_DNA"/>
</dbReference>
<dbReference type="Gene3D" id="2.170.120.40">
    <property type="entry name" value="YbbR-like domain"/>
    <property type="match status" value="2"/>
</dbReference>
<name>A0A926NIS0_9BACI</name>
<proteinExistence type="predicted"/>
<dbReference type="PANTHER" id="PTHR37804">
    <property type="entry name" value="CDAA REGULATORY PROTEIN CDAR"/>
    <property type="match status" value="1"/>
</dbReference>
<keyword evidence="2" id="KW-1185">Reference proteome</keyword>
<gene>
    <name evidence="1" type="ORF">IC621_19810</name>
</gene>
<dbReference type="Proteomes" id="UP000626844">
    <property type="component" value="Unassembled WGS sequence"/>
</dbReference>
<dbReference type="Pfam" id="PF07949">
    <property type="entry name" value="YbbR"/>
    <property type="match status" value="4"/>
</dbReference>
<reference evidence="1" key="1">
    <citation type="submission" date="2020-09" db="EMBL/GenBank/DDBJ databases">
        <title>A novel bacterium of genus Bacillus, isolated from South China Sea.</title>
        <authorList>
            <person name="Huang H."/>
            <person name="Mo K."/>
            <person name="Hu Y."/>
        </authorList>
    </citation>
    <scope>NUCLEOTIDE SEQUENCE</scope>
    <source>
        <strain evidence="1">IB182487</strain>
    </source>
</reference>
<evidence type="ECO:0000313" key="2">
    <source>
        <dbReference type="Proteomes" id="UP000626844"/>
    </source>
</evidence>
<evidence type="ECO:0000313" key="1">
    <source>
        <dbReference type="EMBL" id="MBD1382464.1"/>
    </source>
</evidence>
<dbReference type="Gene3D" id="2.170.120.30">
    <property type="match status" value="2"/>
</dbReference>
<dbReference type="AlphaFoldDB" id="A0A926NIS0"/>
<accession>A0A926NIS0</accession>
<sequence length="416" mass="45762">MDKLMNNHWVMKIIALLLALMLYLSVNIDNPTSPKQPPVSPLFPTASTDTATLTDIPVRTYFDQENLVVTGVPETVNVTLEGPTNSLVKARQLKDFEIFAELTELNQGTHRIELRHKNVAEDLDVSINPSVVTVSVQEKVTRDFPVEVDFINQSKMKEGYTTDQPIVQPNVVRVTGAREVIEKISTLKARVNLQDAEETVKEESKVTVYDRDGNILPLEIDPTVVDVTVPITSPSKSVPFKIARKGELPEGLSISSIEPNPNEVTVYGPQDVIDQLEFIDGVEVDLSKIKEDTVLKVDVPVPDGAKAVSPKKLEINIDVDEDKEKVIQEVPIQTIGLGEEKDLEFVEPAIQTVDLNVAGAPSVIDELDASDIELFVNLADLGDGEHNVPIEVNGPQNVTWSLPNDEVKVKISSQSS</sequence>
<dbReference type="InterPro" id="IPR012505">
    <property type="entry name" value="YbbR"/>
</dbReference>
<dbReference type="RefSeq" id="WP_191160686.1">
    <property type="nucleotide sequence ID" value="NZ_JACXAI010000031.1"/>
</dbReference>